<reference evidence="2" key="1">
    <citation type="journal article" date="2019" name="Int. J. Syst. Evol. Microbiol.">
        <title>The Global Catalogue of Microorganisms (GCM) 10K type strain sequencing project: providing services to taxonomists for standard genome sequencing and annotation.</title>
        <authorList>
            <consortium name="The Broad Institute Genomics Platform"/>
            <consortium name="The Broad Institute Genome Sequencing Center for Infectious Disease"/>
            <person name="Wu L."/>
            <person name="Ma J."/>
        </authorList>
    </citation>
    <scope>NUCLEOTIDE SEQUENCE [LARGE SCALE GENOMIC DNA]</scope>
    <source>
        <strain evidence="2">JCM 4253</strain>
    </source>
</reference>
<evidence type="ECO:0000313" key="1">
    <source>
        <dbReference type="EMBL" id="GHG43155.1"/>
    </source>
</evidence>
<proteinExistence type="predicted"/>
<gene>
    <name evidence="1" type="ORF">GCM10018980_19870</name>
</gene>
<dbReference type="Proteomes" id="UP000619355">
    <property type="component" value="Unassembled WGS sequence"/>
</dbReference>
<protein>
    <submittedName>
        <fullName evidence="1">Uncharacterized protein</fullName>
    </submittedName>
</protein>
<dbReference type="EMBL" id="BNBF01000004">
    <property type="protein sequence ID" value="GHG43155.1"/>
    <property type="molecule type" value="Genomic_DNA"/>
</dbReference>
<name>A0A919C2P5_9ACTN</name>
<dbReference type="AlphaFoldDB" id="A0A919C2P5"/>
<evidence type="ECO:0000313" key="2">
    <source>
        <dbReference type="Proteomes" id="UP000619355"/>
    </source>
</evidence>
<accession>A0A919C2P5</accession>
<comment type="caution">
    <text evidence="1">The sequence shown here is derived from an EMBL/GenBank/DDBJ whole genome shotgun (WGS) entry which is preliminary data.</text>
</comment>
<organism evidence="1 2">
    <name type="scientific">Streptomyces capoamus</name>
    <dbReference type="NCBI Taxonomy" id="68183"/>
    <lineage>
        <taxon>Bacteria</taxon>
        <taxon>Bacillati</taxon>
        <taxon>Actinomycetota</taxon>
        <taxon>Actinomycetes</taxon>
        <taxon>Kitasatosporales</taxon>
        <taxon>Streptomycetaceae</taxon>
        <taxon>Streptomyces</taxon>
    </lineage>
</organism>
<sequence>MPFPASCPVWPRLQLEFAVYQVGEFDSEAVGAAAFVAEVDLAQGLGGDPAELVVGEAGFLGLEETGGVLGRQGEREVAYAGRRRCCRARRCSRTGPVRGS</sequence>
<keyword evidence="2" id="KW-1185">Reference proteome</keyword>